<comment type="cofactor">
    <cofactor evidence="1">
        <name>thiamine diphosphate</name>
        <dbReference type="ChEBI" id="CHEBI:58937"/>
    </cofactor>
</comment>
<dbReference type="InterPro" id="IPR029061">
    <property type="entry name" value="THDP-binding"/>
</dbReference>
<dbReference type="InterPro" id="IPR001017">
    <property type="entry name" value="DH_E1"/>
</dbReference>
<dbReference type="GO" id="GO:0000287">
    <property type="term" value="F:magnesium ion binding"/>
    <property type="evidence" value="ECO:0007669"/>
    <property type="project" value="UniProtKB-ARBA"/>
</dbReference>
<dbReference type="GO" id="GO:0006086">
    <property type="term" value="P:pyruvate decarboxylation to acetyl-CoA"/>
    <property type="evidence" value="ECO:0007669"/>
    <property type="project" value="TreeGrafter"/>
</dbReference>
<evidence type="ECO:0000256" key="2">
    <source>
        <dbReference type="ARBA" id="ARBA00023002"/>
    </source>
</evidence>
<sequence>MHTSTGQEAAGIGATAALRPGDVVTLTHRPHAQYVGMEIPLGPCIAEMAGRATGLSGGRAGHMIIADATRGVLGASGVVGHSLLLAVGHGYAHKLAGRGAVTLCVTGDGAVNSGAFNEALNMAALWQLPVIFVVENNQYGLTVRLDRHVHETTLAARGRGYGIPGTRVDGNDVEEVHRAVREAADRARSGGGPALIEAVTYRTGPFSMSDRGGYRIEAEGSGFTDPLELSAQRLRDRGVAASRLEEIDRAVAGELAEAIEFALSSPWPDPADLTEHIQRWDGVPA</sequence>
<organism evidence="5 6">
    <name type="scientific">Catenuloplanes atrovinosus</name>
    <dbReference type="NCBI Taxonomy" id="137266"/>
    <lineage>
        <taxon>Bacteria</taxon>
        <taxon>Bacillati</taxon>
        <taxon>Actinomycetota</taxon>
        <taxon>Actinomycetes</taxon>
        <taxon>Micromonosporales</taxon>
        <taxon>Micromonosporaceae</taxon>
        <taxon>Catenuloplanes</taxon>
    </lineage>
</organism>
<dbReference type="PANTHER" id="PTHR11516">
    <property type="entry name" value="PYRUVATE DEHYDROGENASE E1 COMPONENT, ALPHA SUBUNIT BACTERIAL AND ORGANELLAR"/>
    <property type="match status" value="1"/>
</dbReference>
<keyword evidence="5" id="KW-0670">Pyruvate</keyword>
<feature type="domain" description="Dehydrogenase E1 component" evidence="4">
    <location>
        <begin position="2"/>
        <end position="270"/>
    </location>
</feature>
<evidence type="ECO:0000256" key="1">
    <source>
        <dbReference type="ARBA" id="ARBA00001964"/>
    </source>
</evidence>
<evidence type="ECO:0000256" key="3">
    <source>
        <dbReference type="ARBA" id="ARBA00023052"/>
    </source>
</evidence>
<evidence type="ECO:0000313" key="6">
    <source>
        <dbReference type="Proteomes" id="UP001183643"/>
    </source>
</evidence>
<dbReference type="InterPro" id="IPR050642">
    <property type="entry name" value="PDH_E1_Alpha_Subunit"/>
</dbReference>
<dbReference type="EC" id="1.2.4.1" evidence="5"/>
<dbReference type="PANTHER" id="PTHR11516:SF60">
    <property type="entry name" value="PYRUVATE DEHYDROGENASE E1 COMPONENT SUBUNIT ALPHA"/>
    <property type="match status" value="1"/>
</dbReference>
<keyword evidence="2 5" id="KW-0560">Oxidoreductase</keyword>
<dbReference type="GO" id="GO:0004739">
    <property type="term" value="F:pyruvate dehydrogenase (acetyl-transferring) activity"/>
    <property type="evidence" value="ECO:0007669"/>
    <property type="project" value="UniProtKB-EC"/>
</dbReference>
<dbReference type="Proteomes" id="UP001183643">
    <property type="component" value="Unassembled WGS sequence"/>
</dbReference>
<dbReference type="EMBL" id="JAVDYB010000001">
    <property type="protein sequence ID" value="MDR7275587.1"/>
    <property type="molecule type" value="Genomic_DNA"/>
</dbReference>
<keyword evidence="6" id="KW-1185">Reference proteome</keyword>
<dbReference type="Pfam" id="PF00676">
    <property type="entry name" value="E1_dh"/>
    <property type="match status" value="1"/>
</dbReference>
<evidence type="ECO:0000313" key="5">
    <source>
        <dbReference type="EMBL" id="MDR7275587.1"/>
    </source>
</evidence>
<dbReference type="AlphaFoldDB" id="A0AAE3YM69"/>
<protein>
    <submittedName>
        <fullName evidence="5">Pyruvate dehydrogenase E1 component alpha subunit</fullName>
        <ecNumber evidence="5">1.2.4.1</ecNumber>
    </submittedName>
</protein>
<reference evidence="5" key="1">
    <citation type="submission" date="2023-07" db="EMBL/GenBank/DDBJ databases">
        <title>Sequencing the genomes of 1000 actinobacteria strains.</title>
        <authorList>
            <person name="Klenk H.-P."/>
        </authorList>
    </citation>
    <scope>NUCLEOTIDE SEQUENCE</scope>
    <source>
        <strain evidence="5">DSM 44707</strain>
    </source>
</reference>
<name>A0AAE3YM69_9ACTN</name>
<comment type="caution">
    <text evidence="5">The sequence shown here is derived from an EMBL/GenBank/DDBJ whole genome shotgun (WGS) entry which is preliminary data.</text>
</comment>
<dbReference type="SUPFAM" id="SSF52518">
    <property type="entry name" value="Thiamin diphosphate-binding fold (THDP-binding)"/>
    <property type="match status" value="1"/>
</dbReference>
<keyword evidence="3" id="KW-0786">Thiamine pyrophosphate</keyword>
<accession>A0AAE3YM69</accession>
<gene>
    <name evidence="5" type="ORF">J2S41_002365</name>
</gene>
<proteinExistence type="predicted"/>
<evidence type="ECO:0000259" key="4">
    <source>
        <dbReference type="Pfam" id="PF00676"/>
    </source>
</evidence>
<dbReference type="Gene3D" id="3.40.50.970">
    <property type="match status" value="1"/>
</dbReference>
<dbReference type="CDD" id="cd02000">
    <property type="entry name" value="TPP_E1_PDC_ADC_BCADC"/>
    <property type="match status" value="1"/>
</dbReference>